<dbReference type="Proteomes" id="UP001597128">
    <property type="component" value="Unassembled WGS sequence"/>
</dbReference>
<gene>
    <name evidence="2" type="ORF">ACFQ1Z_06575</name>
</gene>
<dbReference type="InterPro" id="IPR036653">
    <property type="entry name" value="CinA-like_C"/>
</dbReference>
<dbReference type="Pfam" id="PF02464">
    <property type="entry name" value="CinA"/>
    <property type="match status" value="1"/>
</dbReference>
<protein>
    <submittedName>
        <fullName evidence="2">CinA family protein</fullName>
    </submittedName>
</protein>
<dbReference type="SUPFAM" id="SSF142433">
    <property type="entry name" value="CinA-like"/>
    <property type="match status" value="1"/>
</dbReference>
<reference evidence="3" key="1">
    <citation type="journal article" date="2019" name="Int. J. Syst. Evol. Microbiol.">
        <title>The Global Catalogue of Microorganisms (GCM) 10K type strain sequencing project: providing services to taxonomists for standard genome sequencing and annotation.</title>
        <authorList>
            <consortium name="The Broad Institute Genomics Platform"/>
            <consortium name="The Broad Institute Genome Sequencing Center for Infectious Disease"/>
            <person name="Wu L."/>
            <person name="Ma J."/>
        </authorList>
    </citation>
    <scope>NUCLEOTIDE SEQUENCE [LARGE SCALE GENOMIC DNA]</scope>
    <source>
        <strain evidence="3">CCUG 58412</strain>
    </source>
</reference>
<dbReference type="RefSeq" id="WP_379056480.1">
    <property type="nucleotide sequence ID" value="NZ_JBHTKB010000001.1"/>
</dbReference>
<evidence type="ECO:0000259" key="1">
    <source>
        <dbReference type="Pfam" id="PF02464"/>
    </source>
</evidence>
<feature type="domain" description="CinA C-terminal" evidence="1">
    <location>
        <begin position="5"/>
        <end position="162"/>
    </location>
</feature>
<accession>A0ABW3F5P1</accession>
<keyword evidence="3" id="KW-1185">Reference proteome</keyword>
<dbReference type="Gene3D" id="3.90.950.20">
    <property type="entry name" value="CinA-like"/>
    <property type="match status" value="1"/>
</dbReference>
<comment type="caution">
    <text evidence="2">The sequence shown here is derived from an EMBL/GenBank/DDBJ whole genome shotgun (WGS) entry which is preliminary data.</text>
</comment>
<evidence type="ECO:0000313" key="3">
    <source>
        <dbReference type="Proteomes" id="UP001597128"/>
    </source>
</evidence>
<dbReference type="InterPro" id="IPR008136">
    <property type="entry name" value="CinA_C"/>
</dbReference>
<dbReference type="EMBL" id="JBHTKB010000001">
    <property type="protein sequence ID" value="MFD0913204.1"/>
    <property type="molecule type" value="Genomic_DNA"/>
</dbReference>
<name>A0ABW3F5P1_9PROT</name>
<proteinExistence type="predicted"/>
<dbReference type="NCBIfam" id="TIGR00199">
    <property type="entry name" value="PncC_domain"/>
    <property type="match status" value="1"/>
</dbReference>
<evidence type="ECO:0000313" key="2">
    <source>
        <dbReference type="EMBL" id="MFD0913204.1"/>
    </source>
</evidence>
<sequence>MLSLENLSADLGQALLAKGWQLALAESCTGGMVAQAVTAIAGSSAWFDRGFVTYSNEAKVDMLSVPQALIQAHGAVSEPVAQAMAAGAIQHSLAHISAAVTGIAGPTGGSLQKPVGTVCFAWAIRGDSDQAERLVVETRYFAGDRAAIRQQAASHVLTGLLSLAG</sequence>
<organism evidence="2 3">
    <name type="scientific">Methylophilus luteus</name>
    <dbReference type="NCBI Taxonomy" id="640108"/>
    <lineage>
        <taxon>Bacteria</taxon>
        <taxon>Pseudomonadati</taxon>
        <taxon>Pseudomonadota</taxon>
        <taxon>Betaproteobacteria</taxon>
        <taxon>Nitrosomonadales</taxon>
        <taxon>Methylophilaceae</taxon>
        <taxon>Methylophilus</taxon>
    </lineage>
</organism>